<feature type="domain" description="Glycosyl hydrolase family 13 catalytic" evidence="2">
    <location>
        <begin position="17"/>
        <end position="433"/>
    </location>
</feature>
<dbReference type="InterPro" id="IPR045857">
    <property type="entry name" value="O16G_dom_2"/>
</dbReference>
<comment type="caution">
    <text evidence="3">The sequence shown here is derived from an EMBL/GenBank/DDBJ whole genome shotgun (WGS) entry which is preliminary data.</text>
</comment>
<dbReference type="InterPro" id="IPR032091">
    <property type="entry name" value="Malt_amylase-like_C"/>
</dbReference>
<proteinExistence type="inferred from homology"/>
<reference evidence="3 4" key="1">
    <citation type="submission" date="2020-08" db="EMBL/GenBank/DDBJ databases">
        <title>Genome public.</title>
        <authorList>
            <person name="Liu C."/>
            <person name="Sun Q."/>
        </authorList>
    </citation>
    <scope>NUCLEOTIDE SEQUENCE [LARGE SCALE GENOMIC DNA]</scope>
    <source>
        <strain evidence="3 4">BX3</strain>
    </source>
</reference>
<evidence type="ECO:0000259" key="2">
    <source>
        <dbReference type="SMART" id="SM00642"/>
    </source>
</evidence>
<organism evidence="3 4">
    <name type="scientific">Jutongia hominis</name>
    <dbReference type="NCBI Taxonomy" id="2763664"/>
    <lineage>
        <taxon>Bacteria</taxon>
        <taxon>Bacillati</taxon>
        <taxon>Bacillota</taxon>
        <taxon>Clostridia</taxon>
        <taxon>Lachnospirales</taxon>
        <taxon>Lachnospiraceae</taxon>
        <taxon>Jutongia</taxon>
    </lineage>
</organism>
<dbReference type="Proteomes" id="UP000637513">
    <property type="component" value="Unassembled WGS sequence"/>
</dbReference>
<evidence type="ECO:0000256" key="1">
    <source>
        <dbReference type="ARBA" id="ARBA00008061"/>
    </source>
</evidence>
<dbReference type="Pfam" id="PF16657">
    <property type="entry name" value="Malt_amylase_C"/>
    <property type="match status" value="1"/>
</dbReference>
<dbReference type="InterPro" id="IPR006047">
    <property type="entry name" value="GH13_cat_dom"/>
</dbReference>
<gene>
    <name evidence="3" type="ORF">H8700_07320</name>
</gene>
<comment type="similarity">
    <text evidence="1">Belongs to the glycosyl hydrolase 13 family.</text>
</comment>
<dbReference type="CDD" id="cd11348">
    <property type="entry name" value="AmyAc_2"/>
    <property type="match status" value="1"/>
</dbReference>
<dbReference type="Pfam" id="PF00128">
    <property type="entry name" value="Alpha-amylase"/>
    <property type="match status" value="1"/>
</dbReference>
<name>A0ABR7MUP5_9FIRM</name>
<dbReference type="PANTHER" id="PTHR10357">
    <property type="entry name" value="ALPHA-AMYLASE FAMILY MEMBER"/>
    <property type="match status" value="1"/>
</dbReference>
<dbReference type="Gene3D" id="2.60.40.1180">
    <property type="entry name" value="Golgi alpha-mannosidase II"/>
    <property type="match status" value="1"/>
</dbReference>
<dbReference type="InterPro" id="IPR013780">
    <property type="entry name" value="Glyco_hydro_b"/>
</dbReference>
<dbReference type="EMBL" id="JACRSW010000029">
    <property type="protein sequence ID" value="MBC8557515.1"/>
    <property type="molecule type" value="Genomic_DNA"/>
</dbReference>
<protein>
    <submittedName>
        <fullName evidence="3">Glycosylase</fullName>
    </submittedName>
</protein>
<dbReference type="InterPro" id="IPR017853">
    <property type="entry name" value="GH"/>
</dbReference>
<keyword evidence="4" id="KW-1185">Reference proteome</keyword>
<dbReference type="SUPFAM" id="SSF51011">
    <property type="entry name" value="Glycosyl hydrolase domain"/>
    <property type="match status" value="1"/>
</dbReference>
<sequence length="517" mass="58698">MPENKQPEWLADATFYEIYPQSFQDTNADGIGDIPGIIKRLDYIKELGCNAIWLNPCFLSPFGDAGYDVEDYYTVAPRYGTNEDIAHLFEEAHKRDMHVILDLVPGHTAVTHKWFKESMKAEKNEYTDRYVWTDCIWEEPQGMNCIRGISDRDGSCAVNFFSHQPALNYGFYTQERDWQQPQDAPGPQATLEAMKDVMRFWLTMGCDGFRVDMAGSLVKNDPDSKGTIKLWQNVREFLNAEFPKAAMVSEWGEPDKSILGGFHMDFLLHFGPSHYNDLFRCEEPFFSSRGKGDVSVFVEKYIENYKKADKKGLICIPSGNHDMDRLARLLHGDELKIAFAFLLSMPGAPFIYYGDEIGMRYVEGLDSVEGGYGRTGSRSPMQWDQGVNAGFSTAPKEKLYISQDPKKDRPTVAAQIQDPDSLYQEVKKLLQVRKAHKALSNQEDISFVYAKKDAYPLAYIRSNYEEKVLVVINPSAQNVSFDFDEEGKETIYAFGGKVECDGSKVTAEGQSVAFIRL</sequence>
<dbReference type="RefSeq" id="WP_249304775.1">
    <property type="nucleotide sequence ID" value="NZ_JACRSW010000029.1"/>
</dbReference>
<dbReference type="SMART" id="SM00642">
    <property type="entry name" value="Aamy"/>
    <property type="match status" value="1"/>
</dbReference>
<evidence type="ECO:0000313" key="3">
    <source>
        <dbReference type="EMBL" id="MBC8557515.1"/>
    </source>
</evidence>
<dbReference type="Gene3D" id="3.20.20.80">
    <property type="entry name" value="Glycosidases"/>
    <property type="match status" value="1"/>
</dbReference>
<evidence type="ECO:0000313" key="4">
    <source>
        <dbReference type="Proteomes" id="UP000637513"/>
    </source>
</evidence>
<dbReference type="Gene3D" id="3.90.400.10">
    <property type="entry name" value="Oligo-1,6-glucosidase, Domain 2"/>
    <property type="match status" value="1"/>
</dbReference>
<dbReference type="PANTHER" id="PTHR10357:SF179">
    <property type="entry name" value="NEUTRAL AND BASIC AMINO ACID TRANSPORT PROTEIN RBAT"/>
    <property type="match status" value="1"/>
</dbReference>
<dbReference type="SUPFAM" id="SSF51445">
    <property type="entry name" value="(Trans)glycosidases"/>
    <property type="match status" value="1"/>
</dbReference>
<accession>A0ABR7MUP5</accession>